<dbReference type="EMBL" id="CAJVPY010069181">
    <property type="protein sequence ID" value="CAG8827145.1"/>
    <property type="molecule type" value="Genomic_DNA"/>
</dbReference>
<gene>
    <name evidence="1" type="ORF">DERYTH_LOCUS28232</name>
</gene>
<evidence type="ECO:0000313" key="1">
    <source>
        <dbReference type="EMBL" id="CAG8827145.1"/>
    </source>
</evidence>
<comment type="caution">
    <text evidence="1">The sequence shown here is derived from an EMBL/GenBank/DDBJ whole genome shotgun (WGS) entry which is preliminary data.</text>
</comment>
<sequence length="47" mass="5408">FNKISEELPESPTPQIAPKILFPNFSLQPNPNLEIIPYSQHTHYCTI</sequence>
<reference evidence="1" key="1">
    <citation type="submission" date="2021-06" db="EMBL/GenBank/DDBJ databases">
        <authorList>
            <person name="Kallberg Y."/>
            <person name="Tangrot J."/>
            <person name="Rosling A."/>
        </authorList>
    </citation>
    <scope>NUCLEOTIDE SEQUENCE</scope>
    <source>
        <strain evidence="1">MA453B</strain>
    </source>
</reference>
<dbReference type="AlphaFoldDB" id="A0A9N9KG76"/>
<keyword evidence="2" id="KW-1185">Reference proteome</keyword>
<feature type="non-terminal residue" evidence="1">
    <location>
        <position position="47"/>
    </location>
</feature>
<protein>
    <submittedName>
        <fullName evidence="1">2341_t:CDS:1</fullName>
    </submittedName>
</protein>
<evidence type="ECO:0000313" key="2">
    <source>
        <dbReference type="Proteomes" id="UP000789405"/>
    </source>
</evidence>
<name>A0A9N9KG76_9GLOM</name>
<accession>A0A9N9KG76</accession>
<organism evidence="1 2">
    <name type="scientific">Dentiscutata erythropus</name>
    <dbReference type="NCBI Taxonomy" id="1348616"/>
    <lineage>
        <taxon>Eukaryota</taxon>
        <taxon>Fungi</taxon>
        <taxon>Fungi incertae sedis</taxon>
        <taxon>Mucoromycota</taxon>
        <taxon>Glomeromycotina</taxon>
        <taxon>Glomeromycetes</taxon>
        <taxon>Diversisporales</taxon>
        <taxon>Gigasporaceae</taxon>
        <taxon>Dentiscutata</taxon>
    </lineage>
</organism>
<feature type="non-terminal residue" evidence="1">
    <location>
        <position position="1"/>
    </location>
</feature>
<dbReference type="Proteomes" id="UP000789405">
    <property type="component" value="Unassembled WGS sequence"/>
</dbReference>
<proteinExistence type="predicted"/>